<accession>A0A8J5IUY0</accession>
<proteinExistence type="predicted"/>
<dbReference type="Proteomes" id="UP000709295">
    <property type="component" value="Unassembled WGS sequence"/>
</dbReference>
<dbReference type="EMBL" id="JAENGY010001839">
    <property type="protein sequence ID" value="KAG6946659.1"/>
    <property type="molecule type" value="Genomic_DNA"/>
</dbReference>
<gene>
    <name evidence="1" type="ORF">JG688_00015921</name>
</gene>
<dbReference type="AlphaFoldDB" id="A0A8J5IUY0"/>
<keyword evidence="2" id="KW-1185">Reference proteome</keyword>
<comment type="caution">
    <text evidence="1">The sequence shown here is derived from an EMBL/GenBank/DDBJ whole genome shotgun (WGS) entry which is preliminary data.</text>
</comment>
<name>A0A8J5IUY0_9STRA</name>
<evidence type="ECO:0000313" key="2">
    <source>
        <dbReference type="Proteomes" id="UP000709295"/>
    </source>
</evidence>
<organism evidence="1 2">
    <name type="scientific">Phytophthora aleatoria</name>
    <dbReference type="NCBI Taxonomy" id="2496075"/>
    <lineage>
        <taxon>Eukaryota</taxon>
        <taxon>Sar</taxon>
        <taxon>Stramenopiles</taxon>
        <taxon>Oomycota</taxon>
        <taxon>Peronosporomycetes</taxon>
        <taxon>Peronosporales</taxon>
        <taxon>Peronosporaceae</taxon>
        <taxon>Phytophthora</taxon>
    </lineage>
</organism>
<reference evidence="1" key="1">
    <citation type="submission" date="2021-01" db="EMBL/GenBank/DDBJ databases">
        <title>Phytophthora aleatoria, a newly-described species from Pinus radiata is distinct from Phytophthora cactorum isolates based on comparative genomics.</title>
        <authorList>
            <person name="Mcdougal R."/>
            <person name="Panda P."/>
            <person name="Williams N."/>
            <person name="Studholme D.J."/>
        </authorList>
    </citation>
    <scope>NUCLEOTIDE SEQUENCE</scope>
    <source>
        <strain evidence="1">NZFS 4037</strain>
    </source>
</reference>
<protein>
    <submittedName>
        <fullName evidence="1">Uncharacterized protein</fullName>
    </submittedName>
</protein>
<sequence length="143" mass="16071">MTFNHYAPPDVVRVVSKPCPRIFDPEVGRTHEALLVTAQLGMHLARTEVQGMPSTGWLVSTSTRLCSCRFFKNTEHVFTWLIHCPSMAFFALVSVKRWSIAVRTKPVAWRASHSLPVVLLRTATHLTEAKPPATADGNQQTRY</sequence>
<evidence type="ECO:0000313" key="1">
    <source>
        <dbReference type="EMBL" id="KAG6946659.1"/>
    </source>
</evidence>